<feature type="active site" description="Charge relay system" evidence="5">
    <location>
        <position position="288"/>
    </location>
</feature>
<dbReference type="EMBL" id="FWWU01000009">
    <property type="protein sequence ID" value="SMB91390.1"/>
    <property type="molecule type" value="Genomic_DNA"/>
</dbReference>
<dbReference type="PROSITE" id="PS00137">
    <property type="entry name" value="SUBTILASE_HIS"/>
    <property type="match status" value="1"/>
</dbReference>
<dbReference type="PROSITE" id="PS51257">
    <property type="entry name" value="PROKAR_LIPOPROTEIN"/>
    <property type="match status" value="1"/>
</dbReference>
<feature type="signal peptide" evidence="8">
    <location>
        <begin position="1"/>
        <end position="22"/>
    </location>
</feature>
<dbReference type="AlphaFoldDB" id="A0A1W1VDW5"/>
<dbReference type="PANTHER" id="PTHR43806:SF11">
    <property type="entry name" value="CEREVISIN-RELATED"/>
    <property type="match status" value="1"/>
</dbReference>
<feature type="compositionally biased region" description="Low complexity" evidence="7">
    <location>
        <begin position="329"/>
        <end position="338"/>
    </location>
</feature>
<feature type="domain" description="Peptidase S8/S53" evidence="9">
    <location>
        <begin position="280"/>
        <end position="601"/>
    </location>
</feature>
<dbReference type="InterPro" id="IPR022398">
    <property type="entry name" value="Peptidase_S8_His-AS"/>
</dbReference>
<dbReference type="Proteomes" id="UP000192582">
    <property type="component" value="Unassembled WGS sequence"/>
</dbReference>
<evidence type="ECO:0000256" key="8">
    <source>
        <dbReference type="SAM" id="SignalP"/>
    </source>
</evidence>
<feature type="compositionally biased region" description="Acidic residues" evidence="7">
    <location>
        <begin position="319"/>
        <end position="328"/>
    </location>
</feature>
<gene>
    <name evidence="10" type="ORF">SAMN00790413_01117</name>
</gene>
<dbReference type="Pfam" id="PF00082">
    <property type="entry name" value="Peptidase_S8"/>
    <property type="match status" value="1"/>
</dbReference>
<dbReference type="PRINTS" id="PR00723">
    <property type="entry name" value="SUBTILISIN"/>
</dbReference>
<reference evidence="10 11" key="1">
    <citation type="submission" date="2017-04" db="EMBL/GenBank/DDBJ databases">
        <authorList>
            <person name="Afonso C.L."/>
            <person name="Miller P.J."/>
            <person name="Scott M.A."/>
            <person name="Spackman E."/>
            <person name="Goraichik I."/>
            <person name="Dimitrov K.M."/>
            <person name="Suarez D.L."/>
            <person name="Swayne D.E."/>
        </authorList>
    </citation>
    <scope>NUCLEOTIDE SEQUENCE [LARGE SCALE GENOMIC DNA]</scope>
    <source>
        <strain evidence="10 11">KR-140</strain>
    </source>
</reference>
<evidence type="ECO:0000256" key="5">
    <source>
        <dbReference type="PROSITE-ProRule" id="PRU01240"/>
    </source>
</evidence>
<feature type="active site" description="Charge relay system" evidence="5">
    <location>
        <position position="342"/>
    </location>
</feature>
<dbReference type="RefSeq" id="WP_084048660.1">
    <property type="nucleotide sequence ID" value="NZ_FWWU01000009.1"/>
</dbReference>
<keyword evidence="3 5" id="KW-0378">Hydrolase</keyword>
<dbReference type="PROSITE" id="PS00138">
    <property type="entry name" value="SUBTILASE_SER"/>
    <property type="match status" value="1"/>
</dbReference>
<keyword evidence="8" id="KW-0732">Signal</keyword>
<evidence type="ECO:0000256" key="3">
    <source>
        <dbReference type="ARBA" id="ARBA00022801"/>
    </source>
</evidence>
<keyword evidence="4 5" id="KW-0720">Serine protease</keyword>
<evidence type="ECO:0000313" key="10">
    <source>
        <dbReference type="EMBL" id="SMB91390.1"/>
    </source>
</evidence>
<proteinExistence type="inferred from homology"/>
<dbReference type="SUPFAM" id="SSF52743">
    <property type="entry name" value="Subtilisin-like"/>
    <property type="match status" value="1"/>
</dbReference>
<keyword evidence="2 5" id="KW-0645">Protease</keyword>
<dbReference type="InterPro" id="IPR023828">
    <property type="entry name" value="Peptidase_S8_Ser-AS"/>
</dbReference>
<evidence type="ECO:0000256" key="1">
    <source>
        <dbReference type="ARBA" id="ARBA00011073"/>
    </source>
</evidence>
<sequence length="693" mass="70466">MKLPLALLTAALLVTACTPSMPASPTADGPDVNLGTALTGGGTQVSGVSWRVDTGSLPAWLKVTPTSGTGPITLTFTADRAQGTPTTADQAKLSAAVRVNWTQGGASGTSTWNVTADQYVLRGRVVDAATVQGSDVGKGTGVNARAPQDARGVIVKYRSAAAQATALGRLGVSSAGDAALSSTRSALARLGLTTNAGEDLGGRRVALDVTDVEAALEVLRGDPNVEYAVPNAVLGAQELGSQALAAPVVPPDQYAGLQWGFKLLGYGAVWRDMASGAYNKPVTVAVIDTGVRFDHPDLQGQLYGPGEGALDVLTNTANGDDDGADTDPTDPSTPNRTTGGSHGTHVAGIIAARWGTNAAFPGCDACSKSGVVGASYRAPVKVLPVRVIDASGNAEVADVVNALRYASGISVTLEGKTFTNPHPAQVINLSLGGAISVAEARPMCEAVAEVSARDTLVVVAAGNGYSSEPYYPAACEGAVAVGAVTLSGASAPEHARYSNSYPQVMLSAPGGSDAGTTYNGGTLNDKPYPDQIFSTEWDYTKNQPIYDSHVGTSQAAPQVSALAALLLSKGVTQGRGDTLARMTATATDLGARGRDEDFGFGMIDPAAALGAPAVSDTLGLRLQSDRGDAFQPALDNLGRFSAYLPDATFTVTAGRDRNANGIYGEAGEAGAERQATLGPAQPQVELGDLTPAP</sequence>
<evidence type="ECO:0000256" key="7">
    <source>
        <dbReference type="SAM" id="MobiDB-lite"/>
    </source>
</evidence>
<evidence type="ECO:0000256" key="6">
    <source>
        <dbReference type="RuleBase" id="RU003355"/>
    </source>
</evidence>
<feature type="active site" description="Charge relay system" evidence="5">
    <location>
        <position position="553"/>
    </location>
</feature>
<dbReference type="Gene3D" id="3.40.50.200">
    <property type="entry name" value="Peptidase S8/S53 domain"/>
    <property type="match status" value="1"/>
</dbReference>
<dbReference type="InterPro" id="IPR000209">
    <property type="entry name" value="Peptidase_S8/S53_dom"/>
</dbReference>
<evidence type="ECO:0000313" key="11">
    <source>
        <dbReference type="Proteomes" id="UP000192582"/>
    </source>
</evidence>
<organism evidence="10 11">
    <name type="scientific">Deinococcus hopiensis KR-140</name>
    <dbReference type="NCBI Taxonomy" id="695939"/>
    <lineage>
        <taxon>Bacteria</taxon>
        <taxon>Thermotogati</taxon>
        <taxon>Deinococcota</taxon>
        <taxon>Deinococci</taxon>
        <taxon>Deinococcales</taxon>
        <taxon>Deinococcaceae</taxon>
        <taxon>Deinococcus</taxon>
    </lineage>
</organism>
<feature type="region of interest" description="Disordered" evidence="7">
    <location>
        <begin position="314"/>
        <end position="342"/>
    </location>
</feature>
<dbReference type="InterPro" id="IPR036852">
    <property type="entry name" value="Peptidase_S8/S53_dom_sf"/>
</dbReference>
<evidence type="ECO:0000256" key="2">
    <source>
        <dbReference type="ARBA" id="ARBA00022670"/>
    </source>
</evidence>
<dbReference type="InterPro" id="IPR015500">
    <property type="entry name" value="Peptidase_S8_subtilisin-rel"/>
</dbReference>
<dbReference type="STRING" id="695939.SAMN00790413_01117"/>
<dbReference type="PANTHER" id="PTHR43806">
    <property type="entry name" value="PEPTIDASE S8"/>
    <property type="match status" value="1"/>
</dbReference>
<dbReference type="InterPro" id="IPR050131">
    <property type="entry name" value="Peptidase_S8_subtilisin-like"/>
</dbReference>
<feature type="chain" id="PRO_5013252515" evidence="8">
    <location>
        <begin position="23"/>
        <end position="693"/>
    </location>
</feature>
<dbReference type="GO" id="GO:0006508">
    <property type="term" value="P:proteolysis"/>
    <property type="evidence" value="ECO:0007669"/>
    <property type="project" value="UniProtKB-KW"/>
</dbReference>
<comment type="similarity">
    <text evidence="1 5 6">Belongs to the peptidase S8 family.</text>
</comment>
<protein>
    <submittedName>
        <fullName evidence="10">Serine protease, subtilisin family</fullName>
    </submittedName>
</protein>
<accession>A0A1W1VDW5</accession>
<evidence type="ECO:0000259" key="9">
    <source>
        <dbReference type="Pfam" id="PF00082"/>
    </source>
</evidence>
<name>A0A1W1VDW5_9DEIO</name>
<dbReference type="OrthoDB" id="9790784at2"/>
<dbReference type="GO" id="GO:0004252">
    <property type="term" value="F:serine-type endopeptidase activity"/>
    <property type="evidence" value="ECO:0007669"/>
    <property type="project" value="UniProtKB-UniRule"/>
</dbReference>
<evidence type="ECO:0000256" key="4">
    <source>
        <dbReference type="ARBA" id="ARBA00022825"/>
    </source>
</evidence>
<keyword evidence="11" id="KW-1185">Reference proteome</keyword>
<dbReference type="PROSITE" id="PS51892">
    <property type="entry name" value="SUBTILASE"/>
    <property type="match status" value="1"/>
</dbReference>
<dbReference type="InterPro" id="IPR023827">
    <property type="entry name" value="Peptidase_S8_Asp-AS"/>
</dbReference>
<dbReference type="PROSITE" id="PS00136">
    <property type="entry name" value="SUBTILASE_ASP"/>
    <property type="match status" value="1"/>
</dbReference>
<feature type="region of interest" description="Disordered" evidence="7">
    <location>
        <begin position="670"/>
        <end position="693"/>
    </location>
</feature>